<accession>A0A8H7A702</accession>
<protein>
    <submittedName>
        <fullName evidence="2">Uncharacterized protein</fullName>
    </submittedName>
</protein>
<name>A0A8H7A702_9EURO</name>
<evidence type="ECO:0000313" key="3">
    <source>
        <dbReference type="Proteomes" id="UP000606974"/>
    </source>
</evidence>
<reference evidence="2" key="1">
    <citation type="submission" date="2020-02" db="EMBL/GenBank/DDBJ databases">
        <authorList>
            <person name="Palmer J.M."/>
        </authorList>
    </citation>
    <scope>NUCLEOTIDE SEQUENCE</scope>
    <source>
        <strain evidence="2">EPUS1.4</strain>
        <tissue evidence="2">Thallus</tissue>
    </source>
</reference>
<gene>
    <name evidence="2" type="ORF">GJ744_007219</name>
</gene>
<sequence length="100" mass="11053">MTTPQSWRVPRAHAAQFYTRPGESSSSAGASGTGAADQEVSMGQPGDIVRTEDEDETRSVREDPLRPLTFHYDGRDNLVMVTGSLANVYNHITLGVRYRR</sequence>
<feature type="compositionally biased region" description="Low complexity" evidence="1">
    <location>
        <begin position="22"/>
        <end position="36"/>
    </location>
</feature>
<keyword evidence="3" id="KW-1185">Reference proteome</keyword>
<comment type="caution">
    <text evidence="2">The sequence shown here is derived from an EMBL/GenBank/DDBJ whole genome shotgun (WGS) entry which is preliminary data.</text>
</comment>
<feature type="region of interest" description="Disordered" evidence="1">
    <location>
        <begin position="17"/>
        <end position="66"/>
    </location>
</feature>
<dbReference type="Proteomes" id="UP000606974">
    <property type="component" value="Unassembled WGS sequence"/>
</dbReference>
<proteinExistence type="predicted"/>
<dbReference type="EMBL" id="JAACFV010000343">
    <property type="protein sequence ID" value="KAF7502099.1"/>
    <property type="molecule type" value="Genomic_DNA"/>
</dbReference>
<evidence type="ECO:0000256" key="1">
    <source>
        <dbReference type="SAM" id="MobiDB-lite"/>
    </source>
</evidence>
<organism evidence="2 3">
    <name type="scientific">Endocarpon pusillum</name>
    <dbReference type="NCBI Taxonomy" id="364733"/>
    <lineage>
        <taxon>Eukaryota</taxon>
        <taxon>Fungi</taxon>
        <taxon>Dikarya</taxon>
        <taxon>Ascomycota</taxon>
        <taxon>Pezizomycotina</taxon>
        <taxon>Eurotiomycetes</taxon>
        <taxon>Chaetothyriomycetidae</taxon>
        <taxon>Verrucariales</taxon>
        <taxon>Verrucariaceae</taxon>
        <taxon>Endocarpon</taxon>
    </lineage>
</organism>
<evidence type="ECO:0000313" key="2">
    <source>
        <dbReference type="EMBL" id="KAF7502099.1"/>
    </source>
</evidence>
<dbReference type="AlphaFoldDB" id="A0A8H7A702"/>